<evidence type="ECO:0000313" key="1">
    <source>
        <dbReference type="EMBL" id="SEF12384.1"/>
    </source>
</evidence>
<sequence length="218" mass="24983">MKKILFLTALIFSLTRTSAQLIIEEGLNGVLVETKSNPVLNEIEGSPYLEKDFQPGELVIEGKKALPVFLRYDVSSELMEIKTSHDDSHVYKLSPTLKGYYIINGAHFIFDQISHAGKRYSGYFILHHQSKNYSLLEKPIIDIKEAQKAKSGYEEDKPAQLSIDSEFFVLKDGDVHDLKIKHRDVKKLFGSDKAKAYLDENKIRSLDDLIKFLRYLDQ</sequence>
<evidence type="ECO:0000313" key="2">
    <source>
        <dbReference type="Proteomes" id="UP000199448"/>
    </source>
</evidence>
<keyword evidence="2" id="KW-1185">Reference proteome</keyword>
<dbReference type="RefSeq" id="WP_143019342.1">
    <property type="nucleotide sequence ID" value="NZ_FNGG01000014.1"/>
</dbReference>
<dbReference type="AlphaFoldDB" id="A0A1H5PFH7"/>
<proteinExistence type="predicted"/>
<gene>
    <name evidence="1" type="ORF">SAMN04488034_11413</name>
</gene>
<name>A0A1H5PFH7_9FLAO</name>
<dbReference type="Proteomes" id="UP000199448">
    <property type="component" value="Unassembled WGS sequence"/>
</dbReference>
<reference evidence="1 2" key="1">
    <citation type="submission" date="2016-10" db="EMBL/GenBank/DDBJ databases">
        <authorList>
            <person name="de Groot N.N."/>
        </authorList>
    </citation>
    <scope>NUCLEOTIDE SEQUENCE [LARGE SCALE GENOMIC DNA]</scope>
    <source>
        <strain evidence="1 2">DSM 23553</strain>
    </source>
</reference>
<protein>
    <submittedName>
        <fullName evidence="1">Uncharacterized protein</fullName>
    </submittedName>
</protein>
<accession>A0A1H5PFH7</accession>
<organism evidence="1 2">
    <name type="scientific">Salinimicrobium catena</name>
    <dbReference type="NCBI Taxonomy" id="390640"/>
    <lineage>
        <taxon>Bacteria</taxon>
        <taxon>Pseudomonadati</taxon>
        <taxon>Bacteroidota</taxon>
        <taxon>Flavobacteriia</taxon>
        <taxon>Flavobacteriales</taxon>
        <taxon>Flavobacteriaceae</taxon>
        <taxon>Salinimicrobium</taxon>
    </lineage>
</organism>
<dbReference type="STRING" id="390640.SAMN04488034_11413"/>
<dbReference type="OrthoDB" id="1441843at2"/>
<dbReference type="EMBL" id="FNUG01000014">
    <property type="protein sequence ID" value="SEF12384.1"/>
    <property type="molecule type" value="Genomic_DNA"/>
</dbReference>